<dbReference type="Gene3D" id="1.25.40.10">
    <property type="entry name" value="Tetratricopeptide repeat domain"/>
    <property type="match status" value="2"/>
</dbReference>
<name>A0AAD1TH09_PELCU</name>
<dbReference type="InterPro" id="IPR011990">
    <property type="entry name" value="TPR-like_helical_dom_sf"/>
</dbReference>
<dbReference type="InterPro" id="IPR024812">
    <property type="entry name" value="TPR_24"/>
</dbReference>
<accession>A0AAD1TH09</accession>
<evidence type="ECO:0000313" key="3">
    <source>
        <dbReference type="EMBL" id="CAH2327060.1"/>
    </source>
</evidence>
<keyword evidence="1" id="KW-0802">TPR repeat</keyword>
<dbReference type="PANTHER" id="PTHR47050">
    <property type="entry name" value="TETRATRICOPEPTIDE REPEAT PROTEIN 24"/>
    <property type="match status" value="1"/>
</dbReference>
<dbReference type="Pfam" id="PF13424">
    <property type="entry name" value="TPR_12"/>
    <property type="match status" value="2"/>
</dbReference>
<gene>
    <name evidence="3" type="ORF">PECUL_23A001437</name>
</gene>
<dbReference type="AlphaFoldDB" id="A0AAD1TH09"/>
<feature type="compositionally biased region" description="Polar residues" evidence="2">
    <location>
        <begin position="468"/>
        <end position="480"/>
    </location>
</feature>
<dbReference type="PANTHER" id="PTHR47050:SF2">
    <property type="entry name" value="TETRATRICOPEPTIDE REPEAT PROTEIN 24"/>
    <property type="match status" value="1"/>
</dbReference>
<dbReference type="SUPFAM" id="SSF48452">
    <property type="entry name" value="TPR-like"/>
    <property type="match status" value="2"/>
</dbReference>
<evidence type="ECO:0000313" key="4">
    <source>
        <dbReference type="Proteomes" id="UP001295444"/>
    </source>
</evidence>
<dbReference type="PROSITE" id="PS50005">
    <property type="entry name" value="TPR"/>
    <property type="match status" value="2"/>
</dbReference>
<proteinExistence type="predicted"/>
<evidence type="ECO:0000256" key="2">
    <source>
        <dbReference type="SAM" id="MobiDB-lite"/>
    </source>
</evidence>
<organism evidence="3 4">
    <name type="scientific">Pelobates cultripes</name>
    <name type="common">Western spadefoot toad</name>
    <dbReference type="NCBI Taxonomy" id="61616"/>
    <lineage>
        <taxon>Eukaryota</taxon>
        <taxon>Metazoa</taxon>
        <taxon>Chordata</taxon>
        <taxon>Craniata</taxon>
        <taxon>Vertebrata</taxon>
        <taxon>Euteleostomi</taxon>
        <taxon>Amphibia</taxon>
        <taxon>Batrachia</taxon>
        <taxon>Anura</taxon>
        <taxon>Pelobatoidea</taxon>
        <taxon>Pelobatidae</taxon>
        <taxon>Pelobates</taxon>
    </lineage>
</organism>
<feature type="compositionally biased region" description="Basic and acidic residues" evidence="2">
    <location>
        <begin position="497"/>
        <end position="508"/>
    </location>
</feature>
<evidence type="ECO:0000256" key="1">
    <source>
        <dbReference type="PROSITE-ProRule" id="PRU00339"/>
    </source>
</evidence>
<dbReference type="EMBL" id="OW240924">
    <property type="protein sequence ID" value="CAH2327060.1"/>
    <property type="molecule type" value="Genomic_DNA"/>
</dbReference>
<reference evidence="3" key="1">
    <citation type="submission" date="2022-03" db="EMBL/GenBank/DDBJ databases">
        <authorList>
            <person name="Alioto T."/>
            <person name="Alioto T."/>
            <person name="Gomez Garrido J."/>
        </authorList>
    </citation>
    <scope>NUCLEOTIDE SEQUENCE</scope>
</reference>
<sequence length="651" mass="72414">MAPGDLQNDKSNNEDSGAPEPRAVKKKKKKIKEVANNSGDTNGKEENVGDSQTEIEDLTKAGHKALLSGDYNTALPCFKKAFLLSLGTKIMTVQRACAFNLGAAYVETGKPEKGLEFLLKSRPKEGEGECTGDLYFNLGTAYESMVDYPKALENFRKAIPLYQPSNMGSEADTHMKMAYCYLGMKDMVRAAQCFYDAGDLYLQAHKLDTAAVALNEAANYMLQCECYDSGHVLLTLNETRMICDHITRKELLSRLYNDIGLSYAQLKVFSLAAECFQKALLFCQEDGMDRDKEAVVLQNLGAAYNTLEQYEEGLTFHKQAASLHSLLGNRRAQGQCFGNLAFAYSQLEDHEAAGENYLHSLQAFKDSDDVHGQWQACEGLGAARFRLGDPEKAVFYYKQALALLSKAKDVSDAVQERIVNKLTDALQRKLSVNSCLSHGGGIIPAAPLKSFPGKQQGANQMRYTTDMNNGYGNVPQSLPQENRRSYRMSRKPSHLSQPDRELRGRAEENSEASHQVMVWRENVQLAAENTNLADAGEDNDSDTLTVVTNEYSEDCEQPDSAAASYRNHPMANSNLNNTYLHPDPLYQNCIHNGTLCNTQKSNHDYETLKLMTMKSGRIEGESALCPHHSNMPESPSKPRKSRLHSRMCRVM</sequence>
<feature type="compositionally biased region" description="Basic residues" evidence="2">
    <location>
        <begin position="637"/>
        <end position="651"/>
    </location>
</feature>
<keyword evidence="4" id="KW-1185">Reference proteome</keyword>
<dbReference type="Proteomes" id="UP001295444">
    <property type="component" value="Chromosome 13"/>
</dbReference>
<feature type="repeat" description="TPR" evidence="1">
    <location>
        <begin position="132"/>
        <end position="165"/>
    </location>
</feature>
<feature type="region of interest" description="Disordered" evidence="2">
    <location>
        <begin position="468"/>
        <end position="512"/>
    </location>
</feature>
<dbReference type="Pfam" id="PF13181">
    <property type="entry name" value="TPR_8"/>
    <property type="match status" value="1"/>
</dbReference>
<dbReference type="SMART" id="SM00028">
    <property type="entry name" value="TPR"/>
    <property type="match status" value="7"/>
</dbReference>
<feature type="repeat" description="TPR" evidence="1">
    <location>
        <begin position="253"/>
        <end position="286"/>
    </location>
</feature>
<dbReference type="InterPro" id="IPR019734">
    <property type="entry name" value="TPR_rpt"/>
</dbReference>
<feature type="region of interest" description="Disordered" evidence="2">
    <location>
        <begin position="1"/>
        <end position="52"/>
    </location>
</feature>
<feature type="region of interest" description="Disordered" evidence="2">
    <location>
        <begin position="625"/>
        <end position="651"/>
    </location>
</feature>
<protein>
    <submittedName>
        <fullName evidence="3">Tetratricopeptide repeat 24</fullName>
    </submittedName>
</protein>